<dbReference type="Proteomes" id="UP000255316">
    <property type="component" value="Unassembled WGS sequence"/>
</dbReference>
<dbReference type="GO" id="GO:0046872">
    <property type="term" value="F:metal ion binding"/>
    <property type="evidence" value="ECO:0007669"/>
    <property type="project" value="InterPro"/>
</dbReference>
<dbReference type="STRING" id="28085.Lcin_1239"/>
<evidence type="ECO:0000313" key="6">
    <source>
        <dbReference type="Proteomes" id="UP000054854"/>
    </source>
</evidence>
<dbReference type="EMBL" id="LNXX01000011">
    <property type="protein sequence ID" value="KTC89201.1"/>
    <property type="molecule type" value="Genomic_DNA"/>
</dbReference>
<dbReference type="PROSITE" id="PS50975">
    <property type="entry name" value="ATP_GRASP"/>
    <property type="match status" value="1"/>
</dbReference>
<keyword evidence="6" id="KW-1185">Reference proteome</keyword>
<dbReference type="OrthoDB" id="9803907at2"/>
<proteinExistence type="predicted"/>
<dbReference type="AlphaFoldDB" id="A0A378IK48"/>
<name>A0A378IK48_9GAMM</name>
<organism evidence="5 7">
    <name type="scientific">Legionella cincinnatiensis</name>
    <dbReference type="NCBI Taxonomy" id="28085"/>
    <lineage>
        <taxon>Bacteria</taxon>
        <taxon>Pseudomonadati</taxon>
        <taxon>Pseudomonadota</taxon>
        <taxon>Gammaproteobacteria</taxon>
        <taxon>Legionellales</taxon>
        <taxon>Legionellaceae</taxon>
        <taxon>Legionella</taxon>
    </lineage>
</organism>
<evidence type="ECO:0000313" key="5">
    <source>
        <dbReference type="EMBL" id="STX35393.1"/>
    </source>
</evidence>
<feature type="transmembrane region" description="Helical" evidence="2">
    <location>
        <begin position="55"/>
        <end position="74"/>
    </location>
</feature>
<keyword evidence="1" id="KW-0067">ATP-binding</keyword>
<dbReference type="SUPFAM" id="SSF56059">
    <property type="entry name" value="Glutathione synthetase ATP-binding domain-like"/>
    <property type="match status" value="1"/>
</dbReference>
<dbReference type="EC" id="6.3.2.29" evidence="5"/>
<dbReference type="InterPro" id="IPR011761">
    <property type="entry name" value="ATP-grasp"/>
</dbReference>
<dbReference type="EMBL" id="UGNX01000001">
    <property type="protein sequence ID" value="STX35393.1"/>
    <property type="molecule type" value="Genomic_DNA"/>
</dbReference>
<keyword evidence="2" id="KW-1133">Transmembrane helix</keyword>
<keyword evidence="2" id="KW-0472">Membrane</keyword>
<evidence type="ECO:0000256" key="2">
    <source>
        <dbReference type="SAM" id="Phobius"/>
    </source>
</evidence>
<dbReference type="GO" id="GO:0005524">
    <property type="term" value="F:ATP binding"/>
    <property type="evidence" value="ECO:0007669"/>
    <property type="project" value="UniProtKB-UniRule"/>
</dbReference>
<dbReference type="Proteomes" id="UP000054854">
    <property type="component" value="Unassembled WGS sequence"/>
</dbReference>
<sequence>MNAYVKNFDEYKEIKSSHYICKSLKPASIAYTDEKPCEHCYPEKRSHFRMKFFNLFDYFILNPFIYILSKLFLLTEHDFLRFNNLLNQLVINIFQKIKLYTKTQAIDRKQFNNSLLAFWDEAQRKGLELYNFKESNLHTLYFKLVYNRKKYYFMQTPISLISQKNTRFDEDTKYDNKWTLKKKLLNSQIPCPLGRVFISSKNAYNYGISLGFPLAVKPLSESLSIHTSCNIQTPNELKEAIKIVKQVDFRVLVEKHIPGDVYRSLILNDSLIACVRRQPESIIGDDVTTLQELIDKKCKSTWKKVNGKYSYKVTPNSNLTKTLAAQGVDLNTVINKGQQIFIAKKVTMSSGAKISNVTDLIHPENKLLLEKVHKILNVPLTGLDFICQDISLPWHKQQFGIIENNSFPYIDLHLNPSDGEGINVAGKIWDYVLDVLSKKNE</sequence>
<reference evidence="5 7" key="2">
    <citation type="submission" date="2018-06" db="EMBL/GenBank/DDBJ databases">
        <authorList>
            <consortium name="Pathogen Informatics"/>
            <person name="Doyle S."/>
        </authorList>
    </citation>
    <scope>NUCLEOTIDE SEQUENCE [LARGE SCALE GENOMIC DNA]</scope>
    <source>
        <strain evidence="5 7">NCTC12438</strain>
    </source>
</reference>
<protein>
    <submittedName>
        <fullName evidence="5">Cyanophycin synthetase</fullName>
        <ecNumber evidence="5">6.3.2.29</ecNumber>
    </submittedName>
</protein>
<dbReference type="RefSeq" id="WP_058464445.1">
    <property type="nucleotide sequence ID" value="NZ_CAAAHQ010000050.1"/>
</dbReference>
<feature type="domain" description="ATP-grasp" evidence="3">
    <location>
        <begin position="181"/>
        <end position="433"/>
    </location>
</feature>
<dbReference type="Gene3D" id="3.30.470.20">
    <property type="entry name" value="ATP-grasp fold, B domain"/>
    <property type="match status" value="2"/>
</dbReference>
<gene>
    <name evidence="5" type="primary">cphA_2</name>
    <name evidence="4" type="synonym">cphA_1</name>
    <name evidence="4" type="ORF">Lcin_1239</name>
    <name evidence="5" type="ORF">NCTC12438_02008</name>
</gene>
<evidence type="ECO:0000313" key="7">
    <source>
        <dbReference type="Proteomes" id="UP000255316"/>
    </source>
</evidence>
<keyword evidence="2" id="KW-0812">Transmembrane</keyword>
<evidence type="ECO:0000259" key="3">
    <source>
        <dbReference type="PROSITE" id="PS50975"/>
    </source>
</evidence>
<evidence type="ECO:0000313" key="4">
    <source>
        <dbReference type="EMBL" id="KTC89201.1"/>
    </source>
</evidence>
<keyword evidence="5" id="KW-0436">Ligase</keyword>
<evidence type="ECO:0000256" key="1">
    <source>
        <dbReference type="PROSITE-ProRule" id="PRU00409"/>
    </source>
</evidence>
<dbReference type="GO" id="GO:0071160">
    <property type="term" value="F:cyanophycin synthetase activity (L-aspartate-adding)"/>
    <property type="evidence" value="ECO:0007669"/>
    <property type="project" value="UniProtKB-EC"/>
</dbReference>
<accession>A0A378IK48</accession>
<reference evidence="4 6" key="1">
    <citation type="submission" date="2015-11" db="EMBL/GenBank/DDBJ databases">
        <title>Genomic analysis of 38 Legionella species identifies large and diverse effector repertoires.</title>
        <authorList>
            <person name="Burstein D."/>
            <person name="Amaro F."/>
            <person name="Zusman T."/>
            <person name="Lifshitz Z."/>
            <person name="Cohen O."/>
            <person name="Gilbert J.A."/>
            <person name="Pupko T."/>
            <person name="Shuman H.A."/>
            <person name="Segal G."/>
        </authorList>
    </citation>
    <scope>NUCLEOTIDE SEQUENCE [LARGE SCALE GENOMIC DNA]</scope>
    <source>
        <strain evidence="4 6">CDC#72-OH-14</strain>
    </source>
</reference>
<keyword evidence="1" id="KW-0547">Nucleotide-binding</keyword>